<comment type="caution">
    <text evidence="1">The sequence shown here is derived from an EMBL/GenBank/DDBJ whole genome shotgun (WGS) entry which is preliminary data.</text>
</comment>
<sequence length="628" mass="68344">MPSRALLLIALLLPGCAPSFPGGQMDQGQQQGLLEALQKLRLLNLANGRHQNPGNIHEHAHQQRSQEAFADIANASQNAAVFPDLDSLLRNRLKRDQSLMVQINVFNSAGKGCWHRRKASSPAVSLRTVASIVDTVSAVPPKAPSSSSSEPASTPAPVLGTASSPAYAGMLTDNVPFMKPIVSSVRYTSEQVSPSEAIGANATASVIAETTLARALGMESAPLQAQGEKDLIHSYAATPSEFASPLRYSEDNAIRNDSLFTATNGTRSRVTSAESALEQASPVPFFPKPNFEDYRAKGDSKRPFGRFTMHAGLPPPVLKVTIPLLIPPDERPYGNGQPKADEGMDLSNQPWSYSLDDTSRCLQLLKLGIKCDYSTQVYRAKASGAPESPINVVNANVVAAVEPRNVGRKKSGTVERCVCSDTDLGENSEGFKLGGTQEFILKPRAETLERLQSQLQQRSPLKVFGSLRYPPPTDVVYEYATTYVYEDYFPTALYDSQPPVQKAPPPQQLAQVSSYQRSLASVARQDGAMYESRAASNRPPGSLALEPKARRLKARSGARITSGPRKRFARDLKALQEPAMCPCSTTRKPPCTKTRKKCVKKRPCTKKAKKPCRKKIQEPNMLPFPVTF</sequence>
<protein>
    <submittedName>
        <fullName evidence="1">Uncharacterized protein</fullName>
    </submittedName>
</protein>
<accession>A0ACB7S9N2</accession>
<organism evidence="1 2">
    <name type="scientific">Hyalomma asiaticum</name>
    <name type="common">Tick</name>
    <dbReference type="NCBI Taxonomy" id="266040"/>
    <lineage>
        <taxon>Eukaryota</taxon>
        <taxon>Metazoa</taxon>
        <taxon>Ecdysozoa</taxon>
        <taxon>Arthropoda</taxon>
        <taxon>Chelicerata</taxon>
        <taxon>Arachnida</taxon>
        <taxon>Acari</taxon>
        <taxon>Parasitiformes</taxon>
        <taxon>Ixodida</taxon>
        <taxon>Ixodoidea</taxon>
        <taxon>Ixodidae</taxon>
        <taxon>Hyalomminae</taxon>
        <taxon>Hyalomma</taxon>
    </lineage>
</organism>
<evidence type="ECO:0000313" key="2">
    <source>
        <dbReference type="Proteomes" id="UP000821845"/>
    </source>
</evidence>
<dbReference type="Proteomes" id="UP000821845">
    <property type="component" value="Chromosome 5"/>
</dbReference>
<evidence type="ECO:0000313" key="1">
    <source>
        <dbReference type="EMBL" id="KAH6931250.1"/>
    </source>
</evidence>
<reference evidence="1" key="1">
    <citation type="submission" date="2020-05" db="EMBL/GenBank/DDBJ databases">
        <title>Large-scale comparative analyses of tick genomes elucidate their genetic diversity and vector capacities.</title>
        <authorList>
            <person name="Jia N."/>
            <person name="Wang J."/>
            <person name="Shi W."/>
            <person name="Du L."/>
            <person name="Sun Y."/>
            <person name="Zhan W."/>
            <person name="Jiang J."/>
            <person name="Wang Q."/>
            <person name="Zhang B."/>
            <person name="Ji P."/>
            <person name="Sakyi L.B."/>
            <person name="Cui X."/>
            <person name="Yuan T."/>
            <person name="Jiang B."/>
            <person name="Yang W."/>
            <person name="Lam T.T.-Y."/>
            <person name="Chang Q."/>
            <person name="Ding S."/>
            <person name="Wang X."/>
            <person name="Zhu J."/>
            <person name="Ruan X."/>
            <person name="Zhao L."/>
            <person name="Wei J."/>
            <person name="Que T."/>
            <person name="Du C."/>
            <person name="Cheng J."/>
            <person name="Dai P."/>
            <person name="Han X."/>
            <person name="Huang E."/>
            <person name="Gao Y."/>
            <person name="Liu J."/>
            <person name="Shao H."/>
            <person name="Ye R."/>
            <person name="Li L."/>
            <person name="Wei W."/>
            <person name="Wang X."/>
            <person name="Wang C."/>
            <person name="Yang T."/>
            <person name="Huo Q."/>
            <person name="Li W."/>
            <person name="Guo W."/>
            <person name="Chen H."/>
            <person name="Zhou L."/>
            <person name="Ni X."/>
            <person name="Tian J."/>
            <person name="Zhou Y."/>
            <person name="Sheng Y."/>
            <person name="Liu T."/>
            <person name="Pan Y."/>
            <person name="Xia L."/>
            <person name="Li J."/>
            <person name="Zhao F."/>
            <person name="Cao W."/>
        </authorList>
    </citation>
    <scope>NUCLEOTIDE SEQUENCE</scope>
    <source>
        <strain evidence="1">Hyas-2018</strain>
    </source>
</reference>
<proteinExistence type="predicted"/>
<name>A0ACB7S9N2_HYAAI</name>
<gene>
    <name evidence="1" type="ORF">HPB50_023246</name>
</gene>
<keyword evidence="2" id="KW-1185">Reference proteome</keyword>
<dbReference type="EMBL" id="CM023485">
    <property type="protein sequence ID" value="KAH6931250.1"/>
    <property type="molecule type" value="Genomic_DNA"/>
</dbReference>